<proteinExistence type="predicted"/>
<accession>A0AC60QTH6</accession>
<organism evidence="1 2">
    <name type="scientific">Ixodes persulcatus</name>
    <name type="common">Taiga tick</name>
    <dbReference type="NCBI Taxonomy" id="34615"/>
    <lineage>
        <taxon>Eukaryota</taxon>
        <taxon>Metazoa</taxon>
        <taxon>Ecdysozoa</taxon>
        <taxon>Arthropoda</taxon>
        <taxon>Chelicerata</taxon>
        <taxon>Arachnida</taxon>
        <taxon>Acari</taxon>
        <taxon>Parasitiformes</taxon>
        <taxon>Ixodida</taxon>
        <taxon>Ixodoidea</taxon>
        <taxon>Ixodidae</taxon>
        <taxon>Ixodinae</taxon>
        <taxon>Ixodes</taxon>
    </lineage>
</organism>
<evidence type="ECO:0000313" key="2">
    <source>
        <dbReference type="Proteomes" id="UP000805193"/>
    </source>
</evidence>
<reference evidence="1 2" key="1">
    <citation type="journal article" date="2020" name="Cell">
        <title>Large-Scale Comparative Analyses of Tick Genomes Elucidate Their Genetic Diversity and Vector Capacities.</title>
        <authorList>
            <consortium name="Tick Genome and Microbiome Consortium (TIGMIC)"/>
            <person name="Jia N."/>
            <person name="Wang J."/>
            <person name="Shi W."/>
            <person name="Du L."/>
            <person name="Sun Y."/>
            <person name="Zhan W."/>
            <person name="Jiang J.F."/>
            <person name="Wang Q."/>
            <person name="Zhang B."/>
            <person name="Ji P."/>
            <person name="Bell-Sakyi L."/>
            <person name="Cui X.M."/>
            <person name="Yuan T.T."/>
            <person name="Jiang B.G."/>
            <person name="Yang W.F."/>
            <person name="Lam T.T."/>
            <person name="Chang Q.C."/>
            <person name="Ding S.J."/>
            <person name="Wang X.J."/>
            <person name="Zhu J.G."/>
            <person name="Ruan X.D."/>
            <person name="Zhao L."/>
            <person name="Wei J.T."/>
            <person name="Ye R.Z."/>
            <person name="Que T.C."/>
            <person name="Du C.H."/>
            <person name="Zhou Y.H."/>
            <person name="Cheng J.X."/>
            <person name="Dai P.F."/>
            <person name="Guo W.B."/>
            <person name="Han X.H."/>
            <person name="Huang E.J."/>
            <person name="Li L.F."/>
            <person name="Wei W."/>
            <person name="Gao Y.C."/>
            <person name="Liu J.Z."/>
            <person name="Shao H.Z."/>
            <person name="Wang X."/>
            <person name="Wang C.C."/>
            <person name="Yang T.C."/>
            <person name="Huo Q.B."/>
            <person name="Li W."/>
            <person name="Chen H.Y."/>
            <person name="Chen S.E."/>
            <person name="Zhou L.G."/>
            <person name="Ni X.B."/>
            <person name="Tian J.H."/>
            <person name="Sheng Y."/>
            <person name="Liu T."/>
            <person name="Pan Y.S."/>
            <person name="Xia L.Y."/>
            <person name="Li J."/>
            <person name="Zhao F."/>
            <person name="Cao W.C."/>
        </authorList>
    </citation>
    <scope>NUCLEOTIDE SEQUENCE [LARGE SCALE GENOMIC DNA]</scope>
    <source>
        <strain evidence="1">Iper-2018</strain>
    </source>
</reference>
<name>A0AC60QTH6_IXOPE</name>
<gene>
    <name evidence="1" type="ORF">HPB47_015442</name>
</gene>
<sequence length="309" mass="33117">MLDELRSRTQHRDQSRVEYVRAVRTLYDRADPSVPDSDKVSQAMRQSHSQLQPYLRGRTLRDQDEMATAAYQIQADILAELNYWSPPPPEACLESFCAWAGTTRQTLPERGPWQILSESVLRALDPYTYAVGGSVKSRWRSHHYQATSGDRYPSTPVIAVRCFRRPVTPPSRFSASPGPASRAAPPQASGEGPDVGAPVVAPARASDDASAHGLRGDAFGGVRGSAPGGTSIGALLGASHEVALGGVPVTVENAPGDRDDDTGSLEEVPAAWTTTAHPHGDNTAGATVVALPAREPKNEPLRFTVKPKP</sequence>
<keyword evidence="2" id="KW-1185">Reference proteome</keyword>
<dbReference type="Proteomes" id="UP000805193">
    <property type="component" value="Unassembled WGS sequence"/>
</dbReference>
<comment type="caution">
    <text evidence="1">The sequence shown here is derived from an EMBL/GenBank/DDBJ whole genome shotgun (WGS) entry which is preliminary data.</text>
</comment>
<dbReference type="EMBL" id="JABSTQ010004054">
    <property type="protein sequence ID" value="KAG0442959.1"/>
    <property type="molecule type" value="Genomic_DNA"/>
</dbReference>
<protein>
    <submittedName>
        <fullName evidence="1">Uncharacterized protein</fullName>
    </submittedName>
</protein>
<evidence type="ECO:0000313" key="1">
    <source>
        <dbReference type="EMBL" id="KAG0442959.1"/>
    </source>
</evidence>